<accession>A0A183GJX4</accession>
<evidence type="ECO:0000313" key="3">
    <source>
        <dbReference type="WBParaSite" id="HPBE_0002298601-mRNA-1"/>
    </source>
</evidence>
<sequence length="132" mass="15164">MKRRVNVIMVLVGDKTYLGNTRYDFARWPLYIRLNAFFQSTNYEALSTEEVQSKANERVVVGRTVRVHPSVMFIETSAEAGKISSEELQRKTNKLDVMFIETSADATNNVQLVCELLLLCFFILVLFSECIE</sequence>
<evidence type="ECO:0000313" key="1">
    <source>
        <dbReference type="EMBL" id="VDP35821.1"/>
    </source>
</evidence>
<dbReference type="EMBL" id="UZAH01034556">
    <property type="protein sequence ID" value="VDP35821.1"/>
    <property type="molecule type" value="Genomic_DNA"/>
</dbReference>
<proteinExistence type="predicted"/>
<name>A0A183GJX4_HELPZ</name>
<dbReference type="WBParaSite" id="HPBE_0002298601-mRNA-1">
    <property type="protein sequence ID" value="HPBE_0002298601-mRNA-1"/>
    <property type="gene ID" value="HPBE_0002298601"/>
</dbReference>
<reference evidence="1 2" key="1">
    <citation type="submission" date="2018-11" db="EMBL/GenBank/DDBJ databases">
        <authorList>
            <consortium name="Pathogen Informatics"/>
        </authorList>
    </citation>
    <scope>NUCLEOTIDE SEQUENCE [LARGE SCALE GENOMIC DNA]</scope>
</reference>
<evidence type="ECO:0000313" key="2">
    <source>
        <dbReference type="Proteomes" id="UP000050761"/>
    </source>
</evidence>
<reference evidence="3" key="2">
    <citation type="submission" date="2019-09" db="UniProtKB">
        <authorList>
            <consortium name="WormBaseParasite"/>
        </authorList>
    </citation>
    <scope>IDENTIFICATION</scope>
</reference>
<organism evidence="2 3">
    <name type="scientific">Heligmosomoides polygyrus</name>
    <name type="common">Parasitic roundworm</name>
    <dbReference type="NCBI Taxonomy" id="6339"/>
    <lineage>
        <taxon>Eukaryota</taxon>
        <taxon>Metazoa</taxon>
        <taxon>Ecdysozoa</taxon>
        <taxon>Nematoda</taxon>
        <taxon>Chromadorea</taxon>
        <taxon>Rhabditida</taxon>
        <taxon>Rhabditina</taxon>
        <taxon>Rhabditomorpha</taxon>
        <taxon>Strongyloidea</taxon>
        <taxon>Heligmosomidae</taxon>
        <taxon>Heligmosomoides</taxon>
    </lineage>
</organism>
<accession>A0A3P8CUN2</accession>
<gene>
    <name evidence="1" type="ORF">HPBE_LOCUS22985</name>
</gene>
<dbReference type="Proteomes" id="UP000050761">
    <property type="component" value="Unassembled WGS sequence"/>
</dbReference>
<dbReference type="AlphaFoldDB" id="A0A183GJX4"/>
<protein>
    <submittedName>
        <fullName evidence="3">Doublecortin domain-containing protein</fullName>
    </submittedName>
</protein>
<keyword evidence="2" id="KW-1185">Reference proteome</keyword>